<evidence type="ECO:0000256" key="2">
    <source>
        <dbReference type="ARBA" id="ARBA00022801"/>
    </source>
</evidence>
<gene>
    <name evidence="6" type="ORF">HZB08_00965</name>
</gene>
<dbReference type="SUPFAM" id="SSF51445">
    <property type="entry name" value="(Trans)glycosidases"/>
    <property type="match status" value="1"/>
</dbReference>
<sequence length="412" mass="47106">MAHEFNIDGYPWGIVNNDKNPEIYIRAFRHVVDIFKKEKTLNVKWVWAPMNYSFPDEPWNDWTKAYPGDEYVDWVGFDGYNWGTTQSWSDWQVLKYLFRDQVRLARKLWPTKPVMIAEFASAEKGGNKAAWIREIPGYLKTSMRDIDAMVWFDLKKETDWRINSSGMALAAFREIMKYPIFDGSGEALAKLTVPAAREIKKVAVASKISREIKIDGDLNAFRSAVPIVMEDSSFYKEGLNWGGPADLSGKIYLMWDEKNLYLAAQVRDKNPLVNKKEKQDIWSGDAIEIVLSTNPGASPQRDAFERGDYQIGFSTGDGKENKPAVWNWQRRRTPAGSEIFVKKSGKSSGYILEAKSPWAFLGNFVPSAGTKIGFDVAIDDADATGERERQFVWNGDWCFYKDPSVWGVLEFK</sequence>
<dbReference type="Gene3D" id="2.60.40.1190">
    <property type="match status" value="1"/>
</dbReference>
<dbReference type="Proteomes" id="UP000808761">
    <property type="component" value="Unassembled WGS sequence"/>
</dbReference>
<evidence type="ECO:0000313" key="6">
    <source>
        <dbReference type="EMBL" id="MBI5078579.1"/>
    </source>
</evidence>
<reference evidence="6" key="1">
    <citation type="submission" date="2020-07" db="EMBL/GenBank/DDBJ databases">
        <title>Huge and variable diversity of episymbiotic CPR bacteria and DPANN archaea in groundwater ecosystems.</title>
        <authorList>
            <person name="He C.Y."/>
            <person name="Keren R."/>
            <person name="Whittaker M."/>
            <person name="Farag I.F."/>
            <person name="Doudna J."/>
            <person name="Cate J.H.D."/>
            <person name="Banfield J.F."/>
        </authorList>
    </citation>
    <scope>NUCLEOTIDE SEQUENCE</scope>
    <source>
        <strain evidence="6">NC_groundwater_1860_Pr3_B-0.1um_51_7</strain>
    </source>
</reference>
<dbReference type="EMBL" id="JACRKR010000047">
    <property type="protein sequence ID" value="MBI5078579.1"/>
    <property type="molecule type" value="Genomic_DNA"/>
</dbReference>
<accession>A0A9D6UJM3</accession>
<dbReference type="PANTHER" id="PTHR40079:SF4">
    <property type="entry name" value="GH26 DOMAIN-CONTAINING PROTEIN-RELATED"/>
    <property type="match status" value="1"/>
</dbReference>
<name>A0A9D6UJM3_UNCSA</name>
<dbReference type="InterPro" id="IPR017853">
    <property type="entry name" value="GH"/>
</dbReference>
<feature type="active site" description="Proton donor" evidence="4">
    <location>
        <position position="4"/>
    </location>
</feature>
<dbReference type="Gene3D" id="3.20.20.80">
    <property type="entry name" value="Glycosidases"/>
    <property type="match status" value="1"/>
</dbReference>
<dbReference type="Pfam" id="PF02156">
    <property type="entry name" value="Glyco_hydro_26"/>
    <property type="match status" value="1"/>
</dbReference>
<feature type="active site" description="Nucleophile" evidence="4">
    <location>
        <position position="118"/>
    </location>
</feature>
<keyword evidence="3 4" id="KW-0326">Glycosidase</keyword>
<comment type="caution">
    <text evidence="6">The sequence shown here is derived from an EMBL/GenBank/DDBJ whole genome shotgun (WGS) entry which is preliminary data.</text>
</comment>
<dbReference type="GO" id="GO:0016052">
    <property type="term" value="P:carbohydrate catabolic process"/>
    <property type="evidence" value="ECO:0007669"/>
    <property type="project" value="InterPro"/>
</dbReference>
<keyword evidence="2 4" id="KW-0378">Hydrolase</keyword>
<dbReference type="AlphaFoldDB" id="A0A9D6UJM3"/>
<evidence type="ECO:0000256" key="1">
    <source>
        <dbReference type="ARBA" id="ARBA00007754"/>
    </source>
</evidence>
<evidence type="ECO:0000259" key="5">
    <source>
        <dbReference type="PROSITE" id="PS51764"/>
    </source>
</evidence>
<dbReference type="GO" id="GO:0030246">
    <property type="term" value="F:carbohydrate binding"/>
    <property type="evidence" value="ECO:0007669"/>
    <property type="project" value="InterPro"/>
</dbReference>
<evidence type="ECO:0000256" key="4">
    <source>
        <dbReference type="PROSITE-ProRule" id="PRU01100"/>
    </source>
</evidence>
<organism evidence="6 7">
    <name type="scientific">Candidatus Saganbacteria bacterium</name>
    <dbReference type="NCBI Taxonomy" id="2575572"/>
    <lineage>
        <taxon>Bacteria</taxon>
        <taxon>Bacillati</taxon>
        <taxon>Saganbacteria</taxon>
    </lineage>
</organism>
<dbReference type="GO" id="GO:0016985">
    <property type="term" value="F:mannan endo-1,4-beta-mannosidase activity"/>
    <property type="evidence" value="ECO:0007669"/>
    <property type="project" value="InterPro"/>
</dbReference>
<feature type="domain" description="GH26" evidence="5">
    <location>
        <begin position="1"/>
        <end position="185"/>
    </location>
</feature>
<proteinExistence type="inferred from homology"/>
<comment type="similarity">
    <text evidence="1 4">Belongs to the glycosyl hydrolase 26 family.</text>
</comment>
<dbReference type="SUPFAM" id="SSF49344">
    <property type="entry name" value="CBD9-like"/>
    <property type="match status" value="1"/>
</dbReference>
<evidence type="ECO:0000313" key="7">
    <source>
        <dbReference type="Proteomes" id="UP000808761"/>
    </source>
</evidence>
<dbReference type="PANTHER" id="PTHR40079">
    <property type="entry name" value="MANNAN ENDO-1,4-BETA-MANNOSIDASE E-RELATED"/>
    <property type="match status" value="1"/>
</dbReference>
<dbReference type="InterPro" id="IPR000805">
    <property type="entry name" value="Glyco_hydro_26"/>
</dbReference>
<dbReference type="Pfam" id="PF06452">
    <property type="entry name" value="CBM9_1"/>
    <property type="match status" value="1"/>
</dbReference>
<protein>
    <recommendedName>
        <fullName evidence="5">GH26 domain-containing protein</fullName>
    </recommendedName>
</protein>
<dbReference type="InterPro" id="IPR010502">
    <property type="entry name" value="Carb-bd_dom_fam9"/>
</dbReference>
<dbReference type="GO" id="GO:0006080">
    <property type="term" value="P:substituted mannan metabolic process"/>
    <property type="evidence" value="ECO:0007669"/>
    <property type="project" value="InterPro"/>
</dbReference>
<evidence type="ECO:0000256" key="3">
    <source>
        <dbReference type="ARBA" id="ARBA00023295"/>
    </source>
</evidence>
<dbReference type="PROSITE" id="PS51764">
    <property type="entry name" value="GH26"/>
    <property type="match status" value="1"/>
</dbReference>
<dbReference type="InterPro" id="IPR022790">
    <property type="entry name" value="GH26_dom"/>
</dbReference>